<feature type="region of interest" description="Disordered" evidence="8">
    <location>
        <begin position="112"/>
        <end position="162"/>
    </location>
</feature>
<gene>
    <name evidence="11" type="ORF">M569_14912</name>
</gene>
<accession>S8DK95</accession>
<dbReference type="GO" id="GO:0015179">
    <property type="term" value="F:L-amino acid transmembrane transporter activity"/>
    <property type="evidence" value="ECO:0007669"/>
    <property type="project" value="TreeGrafter"/>
</dbReference>
<evidence type="ECO:0000256" key="8">
    <source>
        <dbReference type="SAM" id="MobiDB-lite"/>
    </source>
</evidence>
<feature type="transmembrane region" description="Helical" evidence="9">
    <location>
        <begin position="178"/>
        <end position="197"/>
    </location>
</feature>
<proteinExistence type="inferred from homology"/>
<dbReference type="OrthoDB" id="655540at2759"/>
<evidence type="ECO:0000313" key="12">
    <source>
        <dbReference type="Proteomes" id="UP000015453"/>
    </source>
</evidence>
<keyword evidence="12" id="KW-1185">Reference proteome</keyword>
<keyword evidence="3 9" id="KW-0812">Transmembrane</keyword>
<evidence type="ECO:0000256" key="9">
    <source>
        <dbReference type="SAM" id="Phobius"/>
    </source>
</evidence>
<keyword evidence="6 9" id="KW-0472">Membrane</keyword>
<sequence>MNSDFSAGGRIYIDSEDDEEGNESEKRGEEEEEEDGNDSDSSHYSYDSNNENSRPRSKPNSINPSWPQSYRQSIDFYSSVPSPNLNFLGTPTLSRLSSSFLSSTLTRRHTPEILPHISKPLIQDDDDDDEKPKHRTSSHSLLPPLPYRKSSSKKVIPDGKSLDSHGIPASRNCSYYQAVINGINVLCGVGILSTPYAVKEGGWLGLSILIIFALLSFYTGMLLKYCLDSRQGLETYPDIGQAAFGTTGRIAIS</sequence>
<comment type="caution">
    <text evidence="11">The sequence shown here is derived from an EMBL/GenBank/DDBJ whole genome shotgun (WGS) entry which is preliminary data.</text>
</comment>
<feature type="domain" description="Amino acid transporter transmembrane" evidence="10">
    <location>
        <begin position="173"/>
        <end position="252"/>
    </location>
</feature>
<evidence type="ECO:0000256" key="4">
    <source>
        <dbReference type="ARBA" id="ARBA00022970"/>
    </source>
</evidence>
<dbReference type="AlphaFoldDB" id="S8DK95"/>
<protein>
    <recommendedName>
        <fullName evidence="10">Amino acid transporter transmembrane domain-containing protein</fullName>
    </recommendedName>
</protein>
<evidence type="ECO:0000256" key="6">
    <source>
        <dbReference type="ARBA" id="ARBA00023136"/>
    </source>
</evidence>
<feature type="compositionally biased region" description="Low complexity" evidence="8">
    <location>
        <begin position="42"/>
        <end position="52"/>
    </location>
</feature>
<evidence type="ECO:0000256" key="1">
    <source>
        <dbReference type="ARBA" id="ARBA00004141"/>
    </source>
</evidence>
<dbReference type="Pfam" id="PF01490">
    <property type="entry name" value="Aa_trans"/>
    <property type="match status" value="1"/>
</dbReference>
<evidence type="ECO:0000259" key="10">
    <source>
        <dbReference type="Pfam" id="PF01490"/>
    </source>
</evidence>
<reference evidence="11 12" key="1">
    <citation type="journal article" date="2013" name="BMC Genomics">
        <title>The miniature genome of a carnivorous plant Genlisea aurea contains a low number of genes and short non-coding sequences.</title>
        <authorList>
            <person name="Leushkin E.V."/>
            <person name="Sutormin R.A."/>
            <person name="Nabieva E.R."/>
            <person name="Penin A.A."/>
            <person name="Kondrashov A.S."/>
            <person name="Logacheva M.D."/>
        </authorList>
    </citation>
    <scope>NUCLEOTIDE SEQUENCE [LARGE SCALE GENOMIC DNA]</scope>
</reference>
<comment type="subcellular location">
    <subcellularLocation>
        <location evidence="1">Membrane</location>
        <topology evidence="1">Multi-pass membrane protein</topology>
    </subcellularLocation>
</comment>
<feature type="transmembrane region" description="Helical" evidence="9">
    <location>
        <begin position="203"/>
        <end position="223"/>
    </location>
</feature>
<keyword evidence="4" id="KW-0029">Amino-acid transport</keyword>
<organism evidence="11 12">
    <name type="scientific">Genlisea aurea</name>
    <dbReference type="NCBI Taxonomy" id="192259"/>
    <lineage>
        <taxon>Eukaryota</taxon>
        <taxon>Viridiplantae</taxon>
        <taxon>Streptophyta</taxon>
        <taxon>Embryophyta</taxon>
        <taxon>Tracheophyta</taxon>
        <taxon>Spermatophyta</taxon>
        <taxon>Magnoliopsida</taxon>
        <taxon>eudicotyledons</taxon>
        <taxon>Gunneridae</taxon>
        <taxon>Pentapetalae</taxon>
        <taxon>asterids</taxon>
        <taxon>lamiids</taxon>
        <taxon>Lamiales</taxon>
        <taxon>Lentibulariaceae</taxon>
        <taxon>Genlisea</taxon>
    </lineage>
</organism>
<keyword evidence="2" id="KW-0813">Transport</keyword>
<dbReference type="Proteomes" id="UP000015453">
    <property type="component" value="Unassembled WGS sequence"/>
</dbReference>
<dbReference type="PANTHER" id="PTHR22950:SF692">
    <property type="entry name" value="TRANSMEMBRANE AMINO ACID TRANSPORTER FAMILY PROTEIN"/>
    <property type="match status" value="1"/>
</dbReference>
<evidence type="ECO:0000313" key="11">
    <source>
        <dbReference type="EMBL" id="EPS59892.1"/>
    </source>
</evidence>
<evidence type="ECO:0000256" key="2">
    <source>
        <dbReference type="ARBA" id="ARBA00022448"/>
    </source>
</evidence>
<keyword evidence="5 9" id="KW-1133">Transmembrane helix</keyword>
<dbReference type="InterPro" id="IPR013057">
    <property type="entry name" value="AA_transpt_TM"/>
</dbReference>
<feature type="region of interest" description="Disordered" evidence="8">
    <location>
        <begin position="1"/>
        <end position="66"/>
    </location>
</feature>
<comment type="similarity">
    <text evidence="7">Belongs to the amino acid/polyamine transporter 2 family. Amino acid/auxin permease (AAAP) (TC 2.A.18.5) subfamily.</text>
</comment>
<dbReference type="PANTHER" id="PTHR22950">
    <property type="entry name" value="AMINO ACID TRANSPORTER"/>
    <property type="match status" value="1"/>
</dbReference>
<name>S8DK95_9LAMI</name>
<evidence type="ECO:0000256" key="3">
    <source>
        <dbReference type="ARBA" id="ARBA00022692"/>
    </source>
</evidence>
<evidence type="ECO:0000256" key="5">
    <source>
        <dbReference type="ARBA" id="ARBA00022989"/>
    </source>
</evidence>
<dbReference type="GO" id="GO:0005774">
    <property type="term" value="C:vacuolar membrane"/>
    <property type="evidence" value="ECO:0007669"/>
    <property type="project" value="TreeGrafter"/>
</dbReference>
<dbReference type="EMBL" id="AUSU01007991">
    <property type="protein sequence ID" value="EPS59892.1"/>
    <property type="molecule type" value="Genomic_DNA"/>
</dbReference>
<evidence type="ECO:0000256" key="7">
    <source>
        <dbReference type="ARBA" id="ARBA00049662"/>
    </source>
</evidence>
<feature type="non-terminal residue" evidence="11">
    <location>
        <position position="253"/>
    </location>
</feature>